<dbReference type="InterPro" id="IPR002048">
    <property type="entry name" value="EF_hand_dom"/>
</dbReference>
<dbReference type="EMBL" id="BKCJ010522683">
    <property type="protein sequence ID" value="GFA96139.1"/>
    <property type="molecule type" value="Genomic_DNA"/>
</dbReference>
<accession>A0A699KIE1</accession>
<dbReference type="AlphaFoldDB" id="A0A699KIE1"/>
<feature type="non-terminal residue" evidence="3">
    <location>
        <position position="1"/>
    </location>
</feature>
<keyword evidence="1" id="KW-0106">Calcium</keyword>
<protein>
    <submittedName>
        <fullName evidence="3">EF-hand domain pair</fullName>
    </submittedName>
</protein>
<organism evidence="3">
    <name type="scientific">Tanacetum cinerariifolium</name>
    <name type="common">Dalmatian daisy</name>
    <name type="synonym">Chrysanthemum cinerariifolium</name>
    <dbReference type="NCBI Taxonomy" id="118510"/>
    <lineage>
        <taxon>Eukaryota</taxon>
        <taxon>Viridiplantae</taxon>
        <taxon>Streptophyta</taxon>
        <taxon>Embryophyta</taxon>
        <taxon>Tracheophyta</taxon>
        <taxon>Spermatophyta</taxon>
        <taxon>Magnoliopsida</taxon>
        <taxon>eudicotyledons</taxon>
        <taxon>Gunneridae</taxon>
        <taxon>Pentapetalae</taxon>
        <taxon>asterids</taxon>
        <taxon>campanulids</taxon>
        <taxon>Asterales</taxon>
        <taxon>Asteraceae</taxon>
        <taxon>Asteroideae</taxon>
        <taxon>Anthemideae</taxon>
        <taxon>Anthemidinae</taxon>
        <taxon>Tanacetum</taxon>
    </lineage>
</organism>
<sequence length="81" mass="9191">VEAPMTEDQIKGLVRRFDTNGDGKISKRELRVGLKSLGLRFAFFRSRRALRYADTNGDGVISEDEINELARYVSKWGISIT</sequence>
<dbReference type="Pfam" id="PF13499">
    <property type="entry name" value="EF-hand_7"/>
    <property type="match status" value="1"/>
</dbReference>
<dbReference type="GO" id="GO:0005509">
    <property type="term" value="F:calcium ion binding"/>
    <property type="evidence" value="ECO:0007669"/>
    <property type="project" value="InterPro"/>
</dbReference>
<dbReference type="SMART" id="SM00054">
    <property type="entry name" value="EFh"/>
    <property type="match status" value="2"/>
</dbReference>
<name>A0A699KIE1_TANCI</name>
<evidence type="ECO:0000259" key="2">
    <source>
        <dbReference type="PROSITE" id="PS50222"/>
    </source>
</evidence>
<reference evidence="3" key="1">
    <citation type="journal article" date="2019" name="Sci. Rep.">
        <title>Draft genome of Tanacetum cinerariifolium, the natural source of mosquito coil.</title>
        <authorList>
            <person name="Yamashiro T."/>
            <person name="Shiraishi A."/>
            <person name="Satake H."/>
            <person name="Nakayama K."/>
        </authorList>
    </citation>
    <scope>NUCLEOTIDE SEQUENCE</scope>
</reference>
<comment type="caution">
    <text evidence="3">The sequence shown here is derived from an EMBL/GenBank/DDBJ whole genome shotgun (WGS) entry which is preliminary data.</text>
</comment>
<evidence type="ECO:0000313" key="3">
    <source>
        <dbReference type="EMBL" id="GFA96139.1"/>
    </source>
</evidence>
<dbReference type="Gene3D" id="1.10.238.10">
    <property type="entry name" value="EF-hand"/>
    <property type="match status" value="1"/>
</dbReference>
<proteinExistence type="predicted"/>
<dbReference type="InterPro" id="IPR018247">
    <property type="entry name" value="EF_Hand_1_Ca_BS"/>
</dbReference>
<dbReference type="SUPFAM" id="SSF47473">
    <property type="entry name" value="EF-hand"/>
    <property type="match status" value="1"/>
</dbReference>
<dbReference type="PROSITE" id="PS00018">
    <property type="entry name" value="EF_HAND_1"/>
    <property type="match status" value="2"/>
</dbReference>
<dbReference type="InterPro" id="IPR011992">
    <property type="entry name" value="EF-hand-dom_pair"/>
</dbReference>
<gene>
    <name evidence="3" type="ORF">Tci_668111</name>
</gene>
<dbReference type="CDD" id="cd00051">
    <property type="entry name" value="EFh"/>
    <property type="match status" value="1"/>
</dbReference>
<feature type="domain" description="EF-hand" evidence="2">
    <location>
        <begin position="41"/>
        <end position="76"/>
    </location>
</feature>
<dbReference type="PROSITE" id="PS50222">
    <property type="entry name" value="EF_HAND_2"/>
    <property type="match status" value="2"/>
</dbReference>
<feature type="domain" description="EF-hand" evidence="2">
    <location>
        <begin position="5"/>
        <end position="40"/>
    </location>
</feature>
<evidence type="ECO:0000256" key="1">
    <source>
        <dbReference type="ARBA" id="ARBA00022837"/>
    </source>
</evidence>